<dbReference type="PANTHER" id="PTHR35133">
    <property type="entry name" value="PROTEIN EFFECTOR OF TRANSCRIPTION 2-RELATED"/>
    <property type="match status" value="1"/>
</dbReference>
<dbReference type="AlphaFoldDB" id="A0ABD3KYL2"/>
<protein>
    <recommendedName>
        <fullName evidence="4">Protein EFFECTOR OF TRANSCRIPTION 2-like</fullName>
    </recommendedName>
</protein>
<feature type="region of interest" description="Disordered" evidence="1">
    <location>
        <begin position="390"/>
        <end position="420"/>
    </location>
</feature>
<name>A0ABD3KYL2_EUCGL</name>
<dbReference type="InterPro" id="IPR038909">
    <property type="entry name" value="Effector_transcript"/>
</dbReference>
<comment type="caution">
    <text evidence="2">The sequence shown here is derived from an EMBL/GenBank/DDBJ whole genome shotgun (WGS) entry which is preliminary data.</text>
</comment>
<dbReference type="Pfam" id="PF19239">
    <property type="entry name" value="GIY_YIG_domain"/>
    <property type="match status" value="1"/>
</dbReference>
<keyword evidence="3" id="KW-1185">Reference proteome</keyword>
<reference evidence="2 3" key="1">
    <citation type="submission" date="2024-11" db="EMBL/GenBank/DDBJ databases">
        <title>Chromosome-level genome assembly of Eucalyptus globulus Labill. provides insights into its genome evolution.</title>
        <authorList>
            <person name="Li X."/>
        </authorList>
    </citation>
    <scope>NUCLEOTIDE SEQUENCE [LARGE SCALE GENOMIC DNA]</scope>
    <source>
        <strain evidence="2">CL2024</strain>
        <tissue evidence="2">Fresh tender leaves</tissue>
    </source>
</reference>
<accession>A0ABD3KYL2</accession>
<evidence type="ECO:0000256" key="1">
    <source>
        <dbReference type="SAM" id="MobiDB-lite"/>
    </source>
</evidence>
<evidence type="ECO:0000313" key="2">
    <source>
        <dbReference type="EMBL" id="KAL3744785.1"/>
    </source>
</evidence>
<dbReference type="PANTHER" id="PTHR35133:SF1">
    <property type="entry name" value="PROTEIN EFFECTOR OF TRANSCRIPTION 2-RELATED"/>
    <property type="match status" value="1"/>
</dbReference>
<dbReference type="EMBL" id="JBJKBG010000003">
    <property type="protein sequence ID" value="KAL3744785.1"/>
    <property type="molecule type" value="Genomic_DNA"/>
</dbReference>
<evidence type="ECO:0008006" key="4">
    <source>
        <dbReference type="Google" id="ProtNLM"/>
    </source>
</evidence>
<feature type="compositionally biased region" description="Polar residues" evidence="1">
    <location>
        <begin position="404"/>
        <end position="413"/>
    </location>
</feature>
<organism evidence="2 3">
    <name type="scientific">Eucalyptus globulus</name>
    <name type="common">Tasmanian blue gum</name>
    <dbReference type="NCBI Taxonomy" id="34317"/>
    <lineage>
        <taxon>Eukaryota</taxon>
        <taxon>Viridiplantae</taxon>
        <taxon>Streptophyta</taxon>
        <taxon>Embryophyta</taxon>
        <taxon>Tracheophyta</taxon>
        <taxon>Spermatophyta</taxon>
        <taxon>Magnoliopsida</taxon>
        <taxon>eudicotyledons</taxon>
        <taxon>Gunneridae</taxon>
        <taxon>Pentapetalae</taxon>
        <taxon>rosids</taxon>
        <taxon>malvids</taxon>
        <taxon>Myrtales</taxon>
        <taxon>Myrtaceae</taxon>
        <taxon>Myrtoideae</taxon>
        <taxon>Eucalypteae</taxon>
        <taxon>Eucalyptus</taxon>
    </lineage>
</organism>
<dbReference type="Proteomes" id="UP001634007">
    <property type="component" value="Unassembled WGS sequence"/>
</dbReference>
<gene>
    <name evidence="2" type="ORF">ACJRO7_013967</name>
</gene>
<sequence>MGGGDPNVVAVARLRREDCERTKHDSAFATWKVLVGPTDWEDYSLGKEGAARYRVHNLPKSPGPGIYELGVAAPRAKLGREIAKLDPRYIVVVYLGKADCVRTRLQQYGRSGAHLGRCSSAAWEIDCKTSCPTKQLGLFEEVLSRGYPIVFRWASLNNKGDAQRTELSLLNTFDYAWNKGSNGSRRPSDIFQKLDEIASSTYCISGIARKLLPIRPRQVGIRINGKLLSEKDSFPQTGGESSNSLNRIFKFSKSRPRLVISESHANDTAILGTSPANESFSPICGVVSEDGFPCTKPPVQGRKRCGEHKGMRIQASNSVLSRKGASNGLHDKPTVTLQDHPAESWPRIVISESHANDTVISGKCPSIESSPICGVVLEDGFPCTKPPVQGRKRCGEHKGMRIQASDSVSSRRGASNGIHDKLTRTSWDHTAKIHELGNIVEVFPQQVDVKNNYGTVCGVDFGDGMFCTRRPVRGRVRCEHHKGMRVR</sequence>
<evidence type="ECO:0000313" key="3">
    <source>
        <dbReference type="Proteomes" id="UP001634007"/>
    </source>
</evidence>
<proteinExistence type="predicted"/>